<evidence type="ECO:0000256" key="2">
    <source>
        <dbReference type="ARBA" id="ARBA00022679"/>
    </source>
</evidence>
<dbReference type="AlphaFoldDB" id="A0A4Q9DMC2"/>
<sequence>MNGGIAVAGHICIDVIPEFPSGQSFQQLLIPGRLHQVGPLEFSTGGAVLNTGLALDRLGVPTRLIGKIGGDLLGTVCTESIRRVNSRLTDGIIVDSGGRTSYSLAISIPGEDRILLHDSGVNDTFCADDVDIDQLNGAVVFHLGYPPLLRRMHQNNGDELVALMKKVKGNGVVTSLDMSMFGPESEAAKADWSYILKNALPYVTIFAPSIEEILLMLDHKKYRETAAAITGDFRSRMNPPLLRELGDALVSMGPEVVMVKLGEEGLYMRTSERLSSCLSALIPEKHRASWQGRELWSPCFKTAVAGTTGAGDCTIAGFLCGLWKGLSLEGAVKSAVGAGACNVSQKDGISGILSWEETQAKIHSGWELLPIYQDLTDWRWDAEHRLWVGPNDRLNEALS</sequence>
<dbReference type="Pfam" id="PF00294">
    <property type="entry name" value="PfkB"/>
    <property type="match status" value="1"/>
</dbReference>
<keyword evidence="6" id="KW-1185">Reference proteome</keyword>
<dbReference type="InterPro" id="IPR011611">
    <property type="entry name" value="PfkB_dom"/>
</dbReference>
<dbReference type="RefSeq" id="WP_131016225.1">
    <property type="nucleotide sequence ID" value="NZ_SIRE01000019.1"/>
</dbReference>
<dbReference type="Proteomes" id="UP000293142">
    <property type="component" value="Unassembled WGS sequence"/>
</dbReference>
<name>A0A4Q9DMC2_9BACL</name>
<dbReference type="InterPro" id="IPR050306">
    <property type="entry name" value="PfkB_Carbo_kinase"/>
</dbReference>
<protein>
    <submittedName>
        <fullName evidence="5">Carbohydrate kinase family protein</fullName>
    </submittedName>
</protein>
<gene>
    <name evidence="5" type="ORF">EYB31_25320</name>
</gene>
<reference evidence="5 6" key="1">
    <citation type="submission" date="2019-02" db="EMBL/GenBank/DDBJ databases">
        <title>Paenibacillus sp. nov., isolated from surface-sterilized tissue of Thalictrum simplex L.</title>
        <authorList>
            <person name="Tuo L."/>
        </authorList>
    </citation>
    <scope>NUCLEOTIDE SEQUENCE [LARGE SCALE GENOMIC DNA]</scope>
    <source>
        <strain evidence="5 6">N2SHLJ1</strain>
    </source>
</reference>
<dbReference type="SUPFAM" id="SSF53613">
    <property type="entry name" value="Ribokinase-like"/>
    <property type="match status" value="1"/>
</dbReference>
<evidence type="ECO:0000256" key="3">
    <source>
        <dbReference type="ARBA" id="ARBA00022777"/>
    </source>
</evidence>
<comment type="similarity">
    <text evidence="1">Belongs to the carbohydrate kinase PfkB family.</text>
</comment>
<dbReference type="PANTHER" id="PTHR43085">
    <property type="entry name" value="HEXOKINASE FAMILY MEMBER"/>
    <property type="match status" value="1"/>
</dbReference>
<keyword evidence="2" id="KW-0808">Transferase</keyword>
<organism evidence="5 6">
    <name type="scientific">Paenibacillus thalictri</name>
    <dbReference type="NCBI Taxonomy" id="2527873"/>
    <lineage>
        <taxon>Bacteria</taxon>
        <taxon>Bacillati</taxon>
        <taxon>Bacillota</taxon>
        <taxon>Bacilli</taxon>
        <taxon>Bacillales</taxon>
        <taxon>Paenibacillaceae</taxon>
        <taxon>Paenibacillus</taxon>
    </lineage>
</organism>
<evidence type="ECO:0000313" key="6">
    <source>
        <dbReference type="Proteomes" id="UP000293142"/>
    </source>
</evidence>
<comment type="caution">
    <text evidence="5">The sequence shown here is derived from an EMBL/GenBank/DDBJ whole genome shotgun (WGS) entry which is preliminary data.</text>
</comment>
<dbReference type="Gene3D" id="3.40.1190.20">
    <property type="match status" value="1"/>
</dbReference>
<dbReference type="InterPro" id="IPR029056">
    <property type="entry name" value="Ribokinase-like"/>
</dbReference>
<keyword evidence="3 5" id="KW-0418">Kinase</keyword>
<dbReference type="PANTHER" id="PTHR43085:SF57">
    <property type="entry name" value="CARBOHYDRATE KINASE PFKB DOMAIN-CONTAINING PROTEIN"/>
    <property type="match status" value="1"/>
</dbReference>
<proteinExistence type="inferred from homology"/>
<accession>A0A4Q9DMC2</accession>
<dbReference type="GO" id="GO:0016301">
    <property type="term" value="F:kinase activity"/>
    <property type="evidence" value="ECO:0007669"/>
    <property type="project" value="UniProtKB-KW"/>
</dbReference>
<dbReference type="EMBL" id="SIRE01000019">
    <property type="protein sequence ID" value="TBL74640.1"/>
    <property type="molecule type" value="Genomic_DNA"/>
</dbReference>
<dbReference type="OrthoDB" id="9813569at2"/>
<evidence type="ECO:0000256" key="1">
    <source>
        <dbReference type="ARBA" id="ARBA00010688"/>
    </source>
</evidence>
<evidence type="ECO:0000259" key="4">
    <source>
        <dbReference type="Pfam" id="PF00294"/>
    </source>
</evidence>
<evidence type="ECO:0000313" key="5">
    <source>
        <dbReference type="EMBL" id="TBL74640.1"/>
    </source>
</evidence>
<feature type="domain" description="Carbohydrate kinase PfkB" evidence="4">
    <location>
        <begin position="6"/>
        <end position="350"/>
    </location>
</feature>